<protein>
    <submittedName>
        <fullName evidence="2">Uncharacterized protein</fullName>
    </submittedName>
</protein>
<reference evidence="2 3" key="1">
    <citation type="submission" date="2012-10" db="EMBL/GenBank/DDBJ databases">
        <title>Genome sequencing and analysis of entomopathogenic fungi Beauveria bassiana D1-5.</title>
        <authorList>
            <person name="Li Q."/>
            <person name="Wang L."/>
            <person name="Zhang Z."/>
            <person name="Wang Q."/>
            <person name="Ren J."/>
            <person name="Wang M."/>
            <person name="Xu W."/>
            <person name="Wang J."/>
            <person name="Lu Y."/>
            <person name="Du Q."/>
            <person name="Sun Z."/>
        </authorList>
    </citation>
    <scope>NUCLEOTIDE SEQUENCE [LARGE SCALE GENOMIC DNA]</scope>
    <source>
        <strain evidence="2 3">D1-5</strain>
    </source>
</reference>
<gene>
    <name evidence="2" type="ORF">BBAD15_g5355</name>
</gene>
<evidence type="ECO:0000313" key="2">
    <source>
        <dbReference type="EMBL" id="KGQ09305.1"/>
    </source>
</evidence>
<dbReference type="AlphaFoldDB" id="A0A0A2VT27"/>
<sequence>MTIAALRTLVAQVPSWQDRLGKLVADIDARQTELSKAEKSTVQDSTTPTPDLDTHASASHSIPGLQTDNMNVDSATSVASLQIPTQSVANGPTAKTKRPDPVYFDGNMQKFFEELVHFIAVSRNMMRKAKMAARIAQIKKMAEVQVGDDTRDDTPQRPTLHYVSARGLDSLASATPNGGGTSPGREPDIFDALDKNLDTLQSTSELAAFQFLREASNNKHMKTINKILGDVLEAATAELARLARDEPALIREADAAAARTKRPLSMRKELPAGSRPAEAPNKRQNLGHFNPSTSLPSIGHMEVDFAALRNDEAIAPQVIHMPTNVHV</sequence>
<dbReference type="eggNOG" id="ENOG502S4MP">
    <property type="taxonomic scope" value="Eukaryota"/>
</dbReference>
<accession>A0A0A2VT27</accession>
<dbReference type="Proteomes" id="UP000030106">
    <property type="component" value="Unassembled WGS sequence"/>
</dbReference>
<feature type="region of interest" description="Disordered" evidence="1">
    <location>
        <begin position="166"/>
        <end position="187"/>
    </location>
</feature>
<evidence type="ECO:0000313" key="3">
    <source>
        <dbReference type="Proteomes" id="UP000030106"/>
    </source>
</evidence>
<feature type="region of interest" description="Disordered" evidence="1">
    <location>
        <begin position="256"/>
        <end position="293"/>
    </location>
</feature>
<feature type="compositionally biased region" description="Polar residues" evidence="1">
    <location>
        <begin position="56"/>
        <end position="70"/>
    </location>
</feature>
<dbReference type="OrthoDB" id="3886346at2759"/>
<feature type="region of interest" description="Disordered" evidence="1">
    <location>
        <begin position="33"/>
        <end position="70"/>
    </location>
</feature>
<name>A0A0A2VT27_BEABA</name>
<comment type="caution">
    <text evidence="2">The sequence shown here is derived from an EMBL/GenBank/DDBJ whole genome shotgun (WGS) entry which is preliminary data.</text>
</comment>
<organism evidence="2 3">
    <name type="scientific">Beauveria bassiana D1-5</name>
    <dbReference type="NCBI Taxonomy" id="1245745"/>
    <lineage>
        <taxon>Eukaryota</taxon>
        <taxon>Fungi</taxon>
        <taxon>Dikarya</taxon>
        <taxon>Ascomycota</taxon>
        <taxon>Pezizomycotina</taxon>
        <taxon>Sordariomycetes</taxon>
        <taxon>Hypocreomycetidae</taxon>
        <taxon>Hypocreales</taxon>
        <taxon>Cordycipitaceae</taxon>
        <taxon>Beauveria</taxon>
    </lineage>
</organism>
<proteinExistence type="predicted"/>
<evidence type="ECO:0000256" key="1">
    <source>
        <dbReference type="SAM" id="MobiDB-lite"/>
    </source>
</evidence>
<dbReference type="EMBL" id="ANFO01000468">
    <property type="protein sequence ID" value="KGQ09305.1"/>
    <property type="molecule type" value="Genomic_DNA"/>
</dbReference>
<dbReference type="HOGENOM" id="CLU_041458_1_0_1"/>